<evidence type="ECO:0000313" key="4">
    <source>
        <dbReference type="Proteomes" id="UP000258309"/>
    </source>
</evidence>
<dbReference type="Proteomes" id="UP000258309">
    <property type="component" value="Unassembled WGS sequence"/>
</dbReference>
<organism evidence="3 4">
    <name type="scientific">Scytalidium lignicola</name>
    <name type="common">Hyphomycete</name>
    <dbReference type="NCBI Taxonomy" id="5539"/>
    <lineage>
        <taxon>Eukaryota</taxon>
        <taxon>Fungi</taxon>
        <taxon>Dikarya</taxon>
        <taxon>Ascomycota</taxon>
        <taxon>Pezizomycotina</taxon>
        <taxon>Leotiomycetes</taxon>
        <taxon>Leotiomycetes incertae sedis</taxon>
        <taxon>Scytalidium</taxon>
    </lineage>
</organism>
<feature type="compositionally biased region" description="Basic and acidic residues" evidence="2">
    <location>
        <begin position="352"/>
        <end position="363"/>
    </location>
</feature>
<comment type="caution">
    <text evidence="3">The sequence shown here is derived from an EMBL/GenBank/DDBJ whole genome shotgun (WGS) entry which is preliminary data.</text>
</comment>
<dbReference type="OMA" id="NMPVQAK"/>
<keyword evidence="4" id="KW-1185">Reference proteome</keyword>
<evidence type="ECO:0000256" key="2">
    <source>
        <dbReference type="SAM" id="MobiDB-lite"/>
    </source>
</evidence>
<proteinExistence type="predicted"/>
<accession>A0A3E2H6J3</accession>
<feature type="region of interest" description="Disordered" evidence="2">
    <location>
        <begin position="338"/>
        <end position="550"/>
    </location>
</feature>
<feature type="non-terminal residue" evidence="3">
    <location>
        <position position="1"/>
    </location>
</feature>
<feature type="coiled-coil region" evidence="1">
    <location>
        <begin position="43"/>
        <end position="119"/>
    </location>
</feature>
<reference evidence="3 4" key="1">
    <citation type="submission" date="2018-05" db="EMBL/GenBank/DDBJ databases">
        <title>Draft genome sequence of Scytalidium lignicola DSM 105466, a ubiquitous saprotrophic fungus.</title>
        <authorList>
            <person name="Buettner E."/>
            <person name="Gebauer A.M."/>
            <person name="Hofrichter M."/>
            <person name="Liers C."/>
            <person name="Kellner H."/>
        </authorList>
    </citation>
    <scope>NUCLEOTIDE SEQUENCE [LARGE SCALE GENOMIC DNA]</scope>
    <source>
        <strain evidence="3 4">DSM 105466</strain>
    </source>
</reference>
<dbReference type="EMBL" id="NCSJ02000154">
    <property type="protein sequence ID" value="RFU28703.1"/>
    <property type="molecule type" value="Genomic_DNA"/>
</dbReference>
<evidence type="ECO:0000256" key="1">
    <source>
        <dbReference type="SAM" id="Coils"/>
    </source>
</evidence>
<protein>
    <submittedName>
        <fullName evidence="3">Uncharacterized protein</fullName>
    </submittedName>
</protein>
<evidence type="ECO:0000313" key="3">
    <source>
        <dbReference type="EMBL" id="RFU28703.1"/>
    </source>
</evidence>
<sequence length="550" mass="61636">MDIRLSYNDDEYVKSCLSRSQCLELEYQESLRNADKIVQDEGARRLRLQILLLENENDDLHEQLALDDDRIDSLEEETERLQLDLQSAQDYSSHYSNELRLKERELNSLKIELNSVNGSNMDSTKLLTEKLSLARELANLKPEVEHLRSQVAYQQTVLSEKLALQRQVSTLEVELENEKRASKRAAQKNNNSEIEAEMKQQMEDLRKEHVREKREMEKTLKDLEKESKESEARMNLLENKLEQMKTKLRDTKEQLKECQTELTQARAASSKVVETSKRSDNAGKTSRKRSALEISSDAVIGTPDGVVARGKRAKVKRGKVDQTILGEKSMFSITPYLNRTSSLAPGSPNQGKDVEPLEEKADVDGEGDNVVSKGSPEEKAVGVSEDPISPSSPMPKSRRQGAKKPVPTDQDVLQETKIGKVGNSQPTRKRSQAKPKLEKVIEEDADKNSELEAVEEPLNKENDNQVAKLPKLQLKSTEETGPKKKKRKLLNGGKTLFDEDDGESSKRPAKPLGVQRLLGKGGSKGANPTKLTAFSPLKKDRRGGGASFVA</sequence>
<name>A0A3E2H6J3_SCYLI</name>
<gene>
    <name evidence="3" type="ORF">B7463_g7636</name>
</gene>
<feature type="region of interest" description="Disordered" evidence="2">
    <location>
        <begin position="266"/>
        <end position="292"/>
    </location>
</feature>
<feature type="compositionally biased region" description="Polar residues" evidence="2">
    <location>
        <begin position="338"/>
        <end position="350"/>
    </location>
</feature>
<dbReference type="STRING" id="5539.A0A3E2H6J3"/>
<dbReference type="OrthoDB" id="20105at2759"/>
<keyword evidence="1" id="KW-0175">Coiled coil</keyword>
<feature type="compositionally biased region" description="Basic and acidic residues" evidence="2">
    <location>
        <begin position="435"/>
        <end position="450"/>
    </location>
</feature>
<feature type="non-terminal residue" evidence="3">
    <location>
        <position position="550"/>
    </location>
</feature>
<dbReference type="AlphaFoldDB" id="A0A3E2H6J3"/>